<comment type="caution">
    <text evidence="1">The sequence shown here is derived from an EMBL/GenBank/DDBJ whole genome shotgun (WGS) entry which is preliminary data.</text>
</comment>
<evidence type="ECO:0000313" key="1">
    <source>
        <dbReference type="EMBL" id="KAF2464212.1"/>
    </source>
</evidence>
<dbReference type="EMBL" id="MU003538">
    <property type="protein sequence ID" value="KAF2464212.1"/>
    <property type="molecule type" value="Genomic_DNA"/>
</dbReference>
<gene>
    <name evidence="1" type="ORF">BDR25DRAFT_97219</name>
</gene>
<keyword evidence="2" id="KW-1185">Reference proteome</keyword>
<name>A0ACB6QDL1_9PLEO</name>
<protein>
    <submittedName>
        <fullName evidence="1">Transcriptional regulator</fullName>
    </submittedName>
</protein>
<dbReference type="Proteomes" id="UP000799755">
    <property type="component" value="Unassembled WGS sequence"/>
</dbReference>
<proteinExistence type="predicted"/>
<accession>A0ACB6QDL1</accession>
<sequence>MPPVYKVLAFLYPTADILDFSGPIEVFSTNPPPGTPHSFEITTFAHSTSVKAAAGALTYHPDILFSTAKTQLEKYDILLVPGAHPDFLVKYLDSKEGKEFTALVARFAGLMPCPKTKTDGGGHRIVFSVCTGAFFLAAAGILNGRTVTTHHMGLETIKMIADQAAGGESGIQVVRKRWVDAGVTEQEVRIVTAGGVTSGLDASLWVVETVAGKQVADWVAEIVEFERREQEDGWGVEEARR</sequence>
<organism evidence="1 2">
    <name type="scientific">Lindgomyces ingoldianus</name>
    <dbReference type="NCBI Taxonomy" id="673940"/>
    <lineage>
        <taxon>Eukaryota</taxon>
        <taxon>Fungi</taxon>
        <taxon>Dikarya</taxon>
        <taxon>Ascomycota</taxon>
        <taxon>Pezizomycotina</taxon>
        <taxon>Dothideomycetes</taxon>
        <taxon>Pleosporomycetidae</taxon>
        <taxon>Pleosporales</taxon>
        <taxon>Lindgomycetaceae</taxon>
        <taxon>Lindgomyces</taxon>
    </lineage>
</organism>
<reference evidence="1" key="1">
    <citation type="journal article" date="2020" name="Stud. Mycol.">
        <title>101 Dothideomycetes genomes: a test case for predicting lifestyles and emergence of pathogens.</title>
        <authorList>
            <person name="Haridas S."/>
            <person name="Albert R."/>
            <person name="Binder M."/>
            <person name="Bloem J."/>
            <person name="Labutti K."/>
            <person name="Salamov A."/>
            <person name="Andreopoulos B."/>
            <person name="Baker S."/>
            <person name="Barry K."/>
            <person name="Bills G."/>
            <person name="Bluhm B."/>
            <person name="Cannon C."/>
            <person name="Castanera R."/>
            <person name="Culley D."/>
            <person name="Daum C."/>
            <person name="Ezra D."/>
            <person name="Gonzalez J."/>
            <person name="Henrissat B."/>
            <person name="Kuo A."/>
            <person name="Liang C."/>
            <person name="Lipzen A."/>
            <person name="Lutzoni F."/>
            <person name="Magnuson J."/>
            <person name="Mondo S."/>
            <person name="Nolan M."/>
            <person name="Ohm R."/>
            <person name="Pangilinan J."/>
            <person name="Park H.-J."/>
            <person name="Ramirez L."/>
            <person name="Alfaro M."/>
            <person name="Sun H."/>
            <person name="Tritt A."/>
            <person name="Yoshinaga Y."/>
            <person name="Zwiers L.-H."/>
            <person name="Turgeon B."/>
            <person name="Goodwin S."/>
            <person name="Spatafora J."/>
            <person name="Crous P."/>
            <person name="Grigoriev I."/>
        </authorList>
    </citation>
    <scope>NUCLEOTIDE SEQUENCE</scope>
    <source>
        <strain evidence="1">ATCC 200398</strain>
    </source>
</reference>
<evidence type="ECO:0000313" key="2">
    <source>
        <dbReference type="Proteomes" id="UP000799755"/>
    </source>
</evidence>